<keyword evidence="4" id="KW-1185">Reference proteome</keyword>
<evidence type="ECO:0000313" key="3">
    <source>
        <dbReference type="Proteomes" id="UP001207736"/>
    </source>
</evidence>
<evidence type="ECO:0000313" key="4">
    <source>
        <dbReference type="Proteomes" id="UP001208692"/>
    </source>
</evidence>
<organism evidence="1 3">
    <name type="scientific">Capnocytophaga catalasegens</name>
    <dbReference type="NCBI Taxonomy" id="1004260"/>
    <lineage>
        <taxon>Bacteria</taxon>
        <taxon>Pseudomonadati</taxon>
        <taxon>Bacteroidota</taxon>
        <taxon>Flavobacteriia</taxon>
        <taxon>Flavobacteriales</taxon>
        <taxon>Flavobacteriaceae</taxon>
        <taxon>Capnocytophaga</taxon>
    </lineage>
</organism>
<dbReference type="Proteomes" id="UP001208692">
    <property type="component" value="Unassembled WGS sequence"/>
</dbReference>
<dbReference type="EMBL" id="BQKB01000003">
    <property type="protein sequence ID" value="GJM51774.1"/>
    <property type="molecule type" value="Genomic_DNA"/>
</dbReference>
<evidence type="ECO:0000313" key="1">
    <source>
        <dbReference type="EMBL" id="GJM49517.1"/>
    </source>
</evidence>
<accession>A0AAV5AVQ4</accession>
<reference evidence="1 4" key="1">
    <citation type="submission" date="2021-11" db="EMBL/GenBank/DDBJ databases">
        <title>Draft genome sequence of Capnocytophaga sp. strain KC07075 isolated from cat oral cavity.</title>
        <authorList>
            <person name="Suzuki M."/>
            <person name="Imaoka K."/>
            <person name="Kimura M."/>
            <person name="Morikawa S."/>
            <person name="Maeda K."/>
        </authorList>
    </citation>
    <scope>NUCLEOTIDE SEQUENCE</scope>
    <source>
        <strain evidence="1">KC07075</strain>
        <strain evidence="2 4">KC07079</strain>
    </source>
</reference>
<dbReference type="EMBL" id="BQKA01000010">
    <property type="protein sequence ID" value="GJM49517.1"/>
    <property type="molecule type" value="Genomic_DNA"/>
</dbReference>
<dbReference type="Proteomes" id="UP001207736">
    <property type="component" value="Unassembled WGS sequence"/>
</dbReference>
<proteinExistence type="predicted"/>
<sequence>MHEFNKREGIISFFGSNPELKSVMISEIFDFIEQYLVVQYSDNESYADEIIVCNAVLLLWDLGYKNALQSLIRKYQTVCDEYFDEEDYQKIENITENEG</sequence>
<evidence type="ECO:0000313" key="2">
    <source>
        <dbReference type="EMBL" id="GJM51774.1"/>
    </source>
</evidence>
<name>A0AAV5AVQ4_9FLAO</name>
<comment type="caution">
    <text evidence="1">The sequence shown here is derived from an EMBL/GenBank/DDBJ whole genome shotgun (WGS) entry which is preliminary data.</text>
</comment>
<gene>
    <name evidence="1" type="ORF">RCZ15_04920</name>
    <name evidence="2" type="ORF">RCZ16_00920</name>
</gene>
<dbReference type="RefSeq" id="WP_264846648.1">
    <property type="nucleotide sequence ID" value="NZ_BPMA01000027.1"/>
</dbReference>
<protein>
    <submittedName>
        <fullName evidence="1">Uncharacterized protein</fullName>
    </submittedName>
</protein>
<dbReference type="AlphaFoldDB" id="A0AAV5AVQ4"/>